<gene>
    <name evidence="1" type="ORF">IAB46_14985</name>
</gene>
<dbReference type="EMBL" id="DVIT01000064">
    <property type="protein sequence ID" value="HIS48824.1"/>
    <property type="molecule type" value="Genomic_DNA"/>
</dbReference>
<proteinExistence type="predicted"/>
<protein>
    <recommendedName>
        <fullName evidence="3">OmpA-like domain-containing protein</fullName>
    </recommendedName>
</protein>
<name>A0A9D1JSH4_9FIRM</name>
<dbReference type="Gene3D" id="3.30.1330.60">
    <property type="entry name" value="OmpA-like domain"/>
    <property type="match status" value="1"/>
</dbReference>
<reference evidence="1" key="1">
    <citation type="submission" date="2020-10" db="EMBL/GenBank/DDBJ databases">
        <authorList>
            <person name="Gilroy R."/>
        </authorList>
    </citation>
    <scope>NUCLEOTIDE SEQUENCE</scope>
    <source>
        <strain evidence="1">CHK178-757</strain>
    </source>
</reference>
<evidence type="ECO:0000313" key="1">
    <source>
        <dbReference type="EMBL" id="HIS48824.1"/>
    </source>
</evidence>
<dbReference type="AlphaFoldDB" id="A0A9D1JSH4"/>
<organism evidence="1 2">
    <name type="scientific">Candidatus Scybalocola faecigallinarum</name>
    <dbReference type="NCBI Taxonomy" id="2840941"/>
    <lineage>
        <taxon>Bacteria</taxon>
        <taxon>Bacillati</taxon>
        <taxon>Bacillota</taxon>
        <taxon>Clostridia</taxon>
        <taxon>Lachnospirales</taxon>
        <taxon>Lachnospiraceae</taxon>
        <taxon>Lachnospiraceae incertae sedis</taxon>
        <taxon>Candidatus Scybalocola (ex Gilroy et al. 2021)</taxon>
    </lineage>
</organism>
<accession>A0A9D1JSH4</accession>
<dbReference type="SUPFAM" id="SSF103088">
    <property type="entry name" value="OmpA-like"/>
    <property type="match status" value="1"/>
</dbReference>
<dbReference type="InterPro" id="IPR036737">
    <property type="entry name" value="OmpA-like_sf"/>
</dbReference>
<reference evidence="1" key="2">
    <citation type="journal article" date="2021" name="PeerJ">
        <title>Extensive microbial diversity within the chicken gut microbiome revealed by metagenomics and culture.</title>
        <authorList>
            <person name="Gilroy R."/>
            <person name="Ravi A."/>
            <person name="Getino M."/>
            <person name="Pursley I."/>
            <person name="Horton D.L."/>
            <person name="Alikhan N.F."/>
            <person name="Baker D."/>
            <person name="Gharbi K."/>
            <person name="Hall N."/>
            <person name="Watson M."/>
            <person name="Adriaenssens E.M."/>
            <person name="Foster-Nyarko E."/>
            <person name="Jarju S."/>
            <person name="Secka A."/>
            <person name="Antonio M."/>
            <person name="Oren A."/>
            <person name="Chaudhuri R.R."/>
            <person name="La Ragione R."/>
            <person name="Hildebrand F."/>
            <person name="Pallen M.J."/>
        </authorList>
    </citation>
    <scope>NUCLEOTIDE SEQUENCE</scope>
    <source>
        <strain evidence="1">CHK178-757</strain>
    </source>
</reference>
<evidence type="ECO:0008006" key="3">
    <source>
        <dbReference type="Google" id="ProtNLM"/>
    </source>
</evidence>
<sequence>MLSQKRADAVLDYCLNSAATTQEQKDHFGALAQARGYSFSDPVFDENGNVDMEASRRVAVKFYIQVD</sequence>
<dbReference type="Proteomes" id="UP000823927">
    <property type="component" value="Unassembled WGS sequence"/>
</dbReference>
<evidence type="ECO:0000313" key="2">
    <source>
        <dbReference type="Proteomes" id="UP000823927"/>
    </source>
</evidence>
<comment type="caution">
    <text evidence="1">The sequence shown here is derived from an EMBL/GenBank/DDBJ whole genome shotgun (WGS) entry which is preliminary data.</text>
</comment>